<gene>
    <name evidence="7" type="ORF">Vqi01_46750</name>
</gene>
<dbReference type="PANTHER" id="PTHR42973:SF39">
    <property type="entry name" value="FAD-BINDING PCMH-TYPE DOMAIN-CONTAINING PROTEIN"/>
    <property type="match status" value="1"/>
</dbReference>
<dbReference type="Gene3D" id="3.40.462.20">
    <property type="match status" value="1"/>
</dbReference>
<reference evidence="7 8" key="1">
    <citation type="submission" date="2021-01" db="EMBL/GenBank/DDBJ databases">
        <title>Whole genome shotgun sequence of Verrucosispora qiuiae NBRC 106684.</title>
        <authorList>
            <person name="Komaki H."/>
            <person name="Tamura T."/>
        </authorList>
    </citation>
    <scope>NUCLEOTIDE SEQUENCE [LARGE SCALE GENOMIC DNA]</scope>
    <source>
        <strain evidence="7 8">NBRC 106684</strain>
    </source>
</reference>
<dbReference type="InterPro" id="IPR016166">
    <property type="entry name" value="FAD-bd_PCMH"/>
</dbReference>
<name>A0ABQ4JG95_9ACTN</name>
<dbReference type="InterPro" id="IPR016169">
    <property type="entry name" value="FAD-bd_PCMH_sub2"/>
</dbReference>
<dbReference type="InterPro" id="IPR006311">
    <property type="entry name" value="TAT_signal"/>
</dbReference>
<dbReference type="PROSITE" id="PS51318">
    <property type="entry name" value="TAT"/>
    <property type="match status" value="1"/>
</dbReference>
<dbReference type="EMBL" id="BOPC01000074">
    <property type="protein sequence ID" value="GIJ29513.1"/>
    <property type="molecule type" value="Genomic_DNA"/>
</dbReference>
<evidence type="ECO:0000313" key="7">
    <source>
        <dbReference type="EMBL" id="GIJ29513.1"/>
    </source>
</evidence>
<dbReference type="SUPFAM" id="SSF56176">
    <property type="entry name" value="FAD-binding/transporter-associated domain-like"/>
    <property type="match status" value="1"/>
</dbReference>
<keyword evidence="8" id="KW-1185">Reference proteome</keyword>
<dbReference type="InterPro" id="IPR012951">
    <property type="entry name" value="BBE"/>
</dbReference>
<dbReference type="PANTHER" id="PTHR42973">
    <property type="entry name" value="BINDING OXIDOREDUCTASE, PUTATIVE (AFU_ORTHOLOGUE AFUA_1G17690)-RELATED"/>
    <property type="match status" value="1"/>
</dbReference>
<dbReference type="Proteomes" id="UP000653076">
    <property type="component" value="Unassembled WGS sequence"/>
</dbReference>
<evidence type="ECO:0000256" key="3">
    <source>
        <dbReference type="ARBA" id="ARBA00022630"/>
    </source>
</evidence>
<dbReference type="Pfam" id="PF01565">
    <property type="entry name" value="FAD_binding_4"/>
    <property type="match status" value="1"/>
</dbReference>
<dbReference type="PROSITE" id="PS51387">
    <property type="entry name" value="FAD_PCMH"/>
    <property type="match status" value="1"/>
</dbReference>
<dbReference type="InterPro" id="IPR006094">
    <property type="entry name" value="Oxid_FAD_bind_N"/>
</dbReference>
<protein>
    <submittedName>
        <fullName evidence="7">FAD-linked oxidase</fullName>
    </submittedName>
</protein>
<keyword evidence="3" id="KW-0285">Flavoprotein</keyword>
<evidence type="ECO:0000256" key="1">
    <source>
        <dbReference type="ARBA" id="ARBA00001974"/>
    </source>
</evidence>
<evidence type="ECO:0000256" key="2">
    <source>
        <dbReference type="ARBA" id="ARBA00005466"/>
    </source>
</evidence>
<dbReference type="InterPro" id="IPR050416">
    <property type="entry name" value="FAD-linked_Oxidoreductase"/>
</dbReference>
<comment type="similarity">
    <text evidence="2">Belongs to the oxygen-dependent FAD-linked oxidoreductase family.</text>
</comment>
<dbReference type="Pfam" id="PF08031">
    <property type="entry name" value="BBE"/>
    <property type="match status" value="1"/>
</dbReference>
<proteinExistence type="inferred from homology"/>
<feature type="domain" description="FAD-binding PCMH-type" evidence="6">
    <location>
        <begin position="68"/>
        <end position="248"/>
    </location>
</feature>
<sequence length="543" mass="58366">MTKKISRRAVLAGTATVGGTTAGLLAGTPAPAAPLTKWRDGTSVPRPVAIPPSDGRYKDLVSAWNGRFIGQPDYVHVVHNAEQVEQALGIAVSAGKRVAVRSGGHCVEGFVTDPAIKVQVDMSQMTGVYFDSSRNAFVVEPGATLREVYKKLFTDWGVTVPGGTCPSVGAGGHFAGGGFGALARRSGIIPDHIYAVEVVTVTASGTPRTVIATRNAGDPNRELWWAHTGGGGGNFGVVTRYWMRSWGATGTDPTRLLPKPPREARNVTFIFPWAALNEATFSALVRNYIRWYERNSAPTSPFIRLSANMIAAHINTAPGVILTVVTDPAESDSAAMVDAFRAEVVDTVGAPVVVQERRYPWLQSTNAAGYADTGDVVGRRNKAKGAYLRSSYTDAQLAVTYRYLQDASINAPLAAVIFNAYGGMANALAPDATAVPQRDSVLKALHTIHWDDPAQDSLNLGWLRSFYRDVYADTGGVPGLNGITDGSFINYADVELADPTQNTSGIPWSSLYYKDSYPRLQRVKARWDPLNVFRHALSIELPS</sequence>
<dbReference type="InterPro" id="IPR036318">
    <property type="entry name" value="FAD-bd_PCMH-like_sf"/>
</dbReference>
<dbReference type="RefSeq" id="WP_204036980.1">
    <property type="nucleotide sequence ID" value="NZ_BOPC01000074.1"/>
</dbReference>
<evidence type="ECO:0000256" key="4">
    <source>
        <dbReference type="ARBA" id="ARBA00022827"/>
    </source>
</evidence>
<comment type="caution">
    <text evidence="7">The sequence shown here is derived from an EMBL/GenBank/DDBJ whole genome shotgun (WGS) entry which is preliminary data.</text>
</comment>
<accession>A0ABQ4JG95</accession>
<keyword evidence="4" id="KW-0274">FAD</keyword>
<evidence type="ECO:0000256" key="5">
    <source>
        <dbReference type="ARBA" id="ARBA00023002"/>
    </source>
</evidence>
<evidence type="ECO:0000259" key="6">
    <source>
        <dbReference type="PROSITE" id="PS51387"/>
    </source>
</evidence>
<organism evidence="7 8">
    <name type="scientific">Micromonospora qiuiae</name>
    <dbReference type="NCBI Taxonomy" id="502268"/>
    <lineage>
        <taxon>Bacteria</taxon>
        <taxon>Bacillati</taxon>
        <taxon>Actinomycetota</taxon>
        <taxon>Actinomycetes</taxon>
        <taxon>Micromonosporales</taxon>
        <taxon>Micromonosporaceae</taxon>
        <taxon>Micromonospora</taxon>
    </lineage>
</organism>
<comment type="cofactor">
    <cofactor evidence="1">
        <name>FAD</name>
        <dbReference type="ChEBI" id="CHEBI:57692"/>
    </cofactor>
</comment>
<keyword evidence="5" id="KW-0560">Oxidoreductase</keyword>
<dbReference type="Gene3D" id="3.30.465.10">
    <property type="match status" value="1"/>
</dbReference>
<evidence type="ECO:0000313" key="8">
    <source>
        <dbReference type="Proteomes" id="UP000653076"/>
    </source>
</evidence>